<feature type="region of interest" description="Disordered" evidence="1">
    <location>
        <begin position="1"/>
        <end position="222"/>
    </location>
</feature>
<evidence type="ECO:0000313" key="3">
    <source>
        <dbReference type="Proteomes" id="UP000053647"/>
    </source>
</evidence>
<keyword evidence="3" id="KW-1185">Reference proteome</keyword>
<feature type="compositionally biased region" description="Polar residues" evidence="1">
    <location>
        <begin position="7"/>
        <end position="16"/>
    </location>
</feature>
<accession>A0A0C9TQL9</accession>
<feature type="compositionally biased region" description="Basic residues" evidence="1">
    <location>
        <begin position="80"/>
        <end position="90"/>
    </location>
</feature>
<feature type="compositionally biased region" description="Basic and acidic residues" evidence="1">
    <location>
        <begin position="19"/>
        <end position="38"/>
    </location>
</feature>
<dbReference type="HOGENOM" id="CLU_1245731_0_0_1"/>
<dbReference type="Proteomes" id="UP000053647">
    <property type="component" value="Unassembled WGS sequence"/>
</dbReference>
<dbReference type="EMBL" id="KN819359">
    <property type="protein sequence ID" value="KIJ12768.1"/>
    <property type="molecule type" value="Genomic_DNA"/>
</dbReference>
<organism evidence="2 3">
    <name type="scientific">Paxillus involutus ATCC 200175</name>
    <dbReference type="NCBI Taxonomy" id="664439"/>
    <lineage>
        <taxon>Eukaryota</taxon>
        <taxon>Fungi</taxon>
        <taxon>Dikarya</taxon>
        <taxon>Basidiomycota</taxon>
        <taxon>Agaricomycotina</taxon>
        <taxon>Agaricomycetes</taxon>
        <taxon>Agaricomycetidae</taxon>
        <taxon>Boletales</taxon>
        <taxon>Paxilineae</taxon>
        <taxon>Paxillaceae</taxon>
        <taxon>Paxillus</taxon>
    </lineage>
</organism>
<evidence type="ECO:0000256" key="1">
    <source>
        <dbReference type="SAM" id="MobiDB-lite"/>
    </source>
</evidence>
<feature type="compositionally biased region" description="Basic residues" evidence="1">
    <location>
        <begin position="137"/>
        <end position="156"/>
    </location>
</feature>
<evidence type="ECO:0000313" key="2">
    <source>
        <dbReference type="EMBL" id="KIJ12768.1"/>
    </source>
</evidence>
<name>A0A0C9TQL9_PAXIN</name>
<gene>
    <name evidence="2" type="ORF">PAXINDRAFT_14336</name>
</gene>
<feature type="compositionally biased region" description="Basic and acidic residues" evidence="1">
    <location>
        <begin position="124"/>
        <end position="136"/>
    </location>
</feature>
<dbReference type="AlphaFoldDB" id="A0A0C9TQL9"/>
<reference evidence="2 3" key="1">
    <citation type="submission" date="2014-06" db="EMBL/GenBank/DDBJ databases">
        <authorList>
            <consortium name="DOE Joint Genome Institute"/>
            <person name="Kuo A."/>
            <person name="Kohler A."/>
            <person name="Nagy L.G."/>
            <person name="Floudas D."/>
            <person name="Copeland A."/>
            <person name="Barry K.W."/>
            <person name="Cichocki N."/>
            <person name="Veneault-Fourrey C."/>
            <person name="LaButti K."/>
            <person name="Lindquist E.A."/>
            <person name="Lipzen A."/>
            <person name="Lundell T."/>
            <person name="Morin E."/>
            <person name="Murat C."/>
            <person name="Sun H."/>
            <person name="Tunlid A."/>
            <person name="Henrissat B."/>
            <person name="Grigoriev I.V."/>
            <person name="Hibbett D.S."/>
            <person name="Martin F."/>
            <person name="Nordberg H.P."/>
            <person name="Cantor M.N."/>
            <person name="Hua S.X."/>
        </authorList>
    </citation>
    <scope>NUCLEOTIDE SEQUENCE [LARGE SCALE GENOMIC DNA]</scope>
    <source>
        <strain evidence="2 3">ATCC 200175</strain>
    </source>
</reference>
<proteinExistence type="predicted"/>
<sequence>MQPHPSAMQTNDTTPGTEDWPHRECGQPSHVDESDDKPQQQPKWPLRGQTHPTCHLTWVQTAQTRRDKSNNLTTPSTCKHPPRRVTRRSHSPPIQLTHLIPQRERERERRRRRRHKHDDNDNDNDNHNDDNHNDRQRQRHNHNNNHNHNNHNHNHKGTSPPHPTPPSLIPPMSPKQPTPTPYERPTRRTPNANPTHSMNHPHPRHPIHGLYTASPTPSPPLP</sequence>
<reference evidence="3" key="2">
    <citation type="submission" date="2015-01" db="EMBL/GenBank/DDBJ databases">
        <title>Evolutionary Origins and Diversification of the Mycorrhizal Mutualists.</title>
        <authorList>
            <consortium name="DOE Joint Genome Institute"/>
            <consortium name="Mycorrhizal Genomics Consortium"/>
            <person name="Kohler A."/>
            <person name="Kuo A."/>
            <person name="Nagy L.G."/>
            <person name="Floudas D."/>
            <person name="Copeland A."/>
            <person name="Barry K.W."/>
            <person name="Cichocki N."/>
            <person name="Veneault-Fourrey C."/>
            <person name="LaButti K."/>
            <person name="Lindquist E.A."/>
            <person name="Lipzen A."/>
            <person name="Lundell T."/>
            <person name="Morin E."/>
            <person name="Murat C."/>
            <person name="Riley R."/>
            <person name="Ohm R."/>
            <person name="Sun H."/>
            <person name="Tunlid A."/>
            <person name="Henrissat B."/>
            <person name="Grigoriev I.V."/>
            <person name="Hibbett D.S."/>
            <person name="Martin F."/>
        </authorList>
    </citation>
    <scope>NUCLEOTIDE SEQUENCE [LARGE SCALE GENOMIC DNA]</scope>
    <source>
        <strain evidence="3">ATCC 200175</strain>
    </source>
</reference>
<feature type="compositionally biased region" description="Pro residues" evidence="1">
    <location>
        <begin position="160"/>
        <end position="182"/>
    </location>
</feature>
<protein>
    <submittedName>
        <fullName evidence="2">Uncharacterized protein</fullName>
    </submittedName>
</protein>